<feature type="domain" description="K Homology" evidence="7">
    <location>
        <begin position="1009"/>
        <end position="1078"/>
    </location>
</feature>
<dbReference type="PANTHER" id="PTHR10627:SF31">
    <property type="entry name" value="DODECA-SATELLITE-BINDING PROTEIN 1, ISOFORM A"/>
    <property type="match status" value="1"/>
</dbReference>
<feature type="compositionally biased region" description="Low complexity" evidence="6">
    <location>
        <begin position="16"/>
        <end position="32"/>
    </location>
</feature>
<dbReference type="Proteomes" id="UP000708208">
    <property type="component" value="Unassembled WGS sequence"/>
</dbReference>
<dbReference type="CDD" id="cd22417">
    <property type="entry name" value="KH-I_Vigilin_rpt14"/>
    <property type="match status" value="1"/>
</dbReference>
<evidence type="ECO:0000256" key="6">
    <source>
        <dbReference type="SAM" id="MobiDB-lite"/>
    </source>
</evidence>
<dbReference type="CDD" id="cd22411">
    <property type="entry name" value="KH-I_Vigilin_rpt8"/>
    <property type="match status" value="1"/>
</dbReference>
<dbReference type="PANTHER" id="PTHR10627">
    <property type="entry name" value="SCP160"/>
    <property type="match status" value="1"/>
</dbReference>
<feature type="domain" description="K Homology" evidence="7">
    <location>
        <begin position="476"/>
        <end position="545"/>
    </location>
</feature>
<evidence type="ECO:0000313" key="9">
    <source>
        <dbReference type="Proteomes" id="UP000708208"/>
    </source>
</evidence>
<keyword evidence="4 5" id="KW-0694">RNA-binding</keyword>
<dbReference type="PROSITE" id="PS50084">
    <property type="entry name" value="KH_TYPE_1"/>
    <property type="match status" value="14"/>
</dbReference>
<dbReference type="GO" id="GO:0003729">
    <property type="term" value="F:mRNA binding"/>
    <property type="evidence" value="ECO:0007669"/>
    <property type="project" value="TreeGrafter"/>
</dbReference>
<evidence type="ECO:0000256" key="4">
    <source>
        <dbReference type="ARBA" id="ARBA00022884"/>
    </source>
</evidence>
<dbReference type="CDD" id="cd22412">
    <property type="entry name" value="KH-I_Vigilin_rpt9"/>
    <property type="match status" value="1"/>
</dbReference>
<feature type="compositionally biased region" description="Polar residues" evidence="6">
    <location>
        <begin position="1214"/>
        <end position="1224"/>
    </location>
</feature>
<dbReference type="Pfam" id="PF24668">
    <property type="entry name" value="KH_Vigilin"/>
    <property type="match status" value="1"/>
</dbReference>
<evidence type="ECO:0000256" key="1">
    <source>
        <dbReference type="ARBA" id="ARBA00004496"/>
    </source>
</evidence>
<reference evidence="8" key="1">
    <citation type="submission" date="2021-06" db="EMBL/GenBank/DDBJ databases">
        <authorList>
            <person name="Hodson N. C."/>
            <person name="Mongue J. A."/>
            <person name="Jaron S. K."/>
        </authorList>
    </citation>
    <scope>NUCLEOTIDE SEQUENCE</scope>
</reference>
<feature type="compositionally biased region" description="Basic and acidic residues" evidence="6">
    <location>
        <begin position="1196"/>
        <end position="1206"/>
    </location>
</feature>
<comment type="subcellular location">
    <subcellularLocation>
        <location evidence="1">Cytoplasm</location>
    </subcellularLocation>
</comment>
<dbReference type="InterPro" id="IPR004087">
    <property type="entry name" value="KH_dom"/>
</dbReference>
<protein>
    <recommendedName>
        <fullName evidence="7">K Homology domain-containing protein</fullName>
    </recommendedName>
</protein>
<feature type="domain" description="K Homology" evidence="7">
    <location>
        <begin position="265"/>
        <end position="333"/>
    </location>
</feature>
<feature type="domain" description="K Homology" evidence="7">
    <location>
        <begin position="405"/>
        <end position="472"/>
    </location>
</feature>
<evidence type="ECO:0000256" key="5">
    <source>
        <dbReference type="PROSITE-ProRule" id="PRU00117"/>
    </source>
</evidence>
<feature type="domain" description="K Homology" evidence="7">
    <location>
        <begin position="931"/>
        <end position="997"/>
    </location>
</feature>
<dbReference type="AlphaFoldDB" id="A0A8J2PS35"/>
<dbReference type="CDD" id="cd22409">
    <property type="entry name" value="KH-I_Vigilin_rpt5"/>
    <property type="match status" value="1"/>
</dbReference>
<feature type="domain" description="K Homology" evidence="7">
    <location>
        <begin position="701"/>
        <end position="768"/>
    </location>
</feature>
<feature type="domain" description="K Homology" evidence="7">
    <location>
        <begin position="772"/>
        <end position="841"/>
    </location>
</feature>
<feature type="region of interest" description="Disordered" evidence="6">
    <location>
        <begin position="1"/>
        <end position="37"/>
    </location>
</feature>
<dbReference type="CDD" id="cd22406">
    <property type="entry name" value="KH-I_Vigilin_rpt2"/>
    <property type="match status" value="1"/>
</dbReference>
<sequence>MQYDEAFPALPPNPSGPNSGPTSGLSSPGASSKWSQKMRIGSHTVTSVFHIPYEERSDRSHGSSFGEMDAMRNCAEISKDTGAHIEMSNSSRDQSLTFLVTGKQSAVLEAKRAILAAFQTQAQVQVSIPKEHHRFILGRGGANLSELETQTATKITVPRPSEDSTMITVIGTREGIEKAVHRIRLLSDEKSKQASERLSIPKKFHPFICGPNNVKVKALEADNAGIRINIPPPSVPSDEIFIVGEKDGVLRAVEIIKQYHKECERYAQISVEVGKAQHRHIIGPKRTTINEIFASTGVMVDIPPSDQPSETVTLRGPTDALGTALNLVYEKANSVITRTIEAPAWIHKYIIGRKGANIKNITLDYNNVDVKILDKENQIIIEGPPEEVEPVKEQLQICVNDLIENKYFQDIHVDPKYHKHIIGKNGANVNRLKEETGVIISVQDGESSSVIHLEGLRSGVEAAAAKLMEQVEKLAGEKERDLIVEHRFHGNIIGQRGENIREIRDQFNQVQITFPAPGEKRDVVTVRGPKDDVDRCCLRLSQIYKELLESSYQLKVPVFPQCYALVVGKGGQNIKKIREDTKTKFDLPPVDECKNKSEPEIIVITGKKENCETARDMILNIQNSQANVTQIEVMIPNQYHNWLIGTRGKLVQSISEDCGGVHIKFPDSKTKSDRVTVIGPKEDVEKAKSVLLEMTRNKEINSYTETLDAKAEHHRFLIGKNGSNIRKIRESTNTRIIFPNEGDPDVITIIGKKESVLEAKKQLQEVLKELDKVVESEIDVDPQHHRHFVLRRGEVLRQISDDLGGVQISFPKANRNSSRVSLKGASECVEAAKQRIAQIVDELNNRISIDVVIQQKHHRTIMGKGGSKVQQIQSDFNVEIKFPDRNPDGPSEVEVAPEETDEIKESDIIHVTGRPDNCEGAKQALLDQVPVIVQVDIPFEMHRFIIGQRGKDVRELMRLHDVNITVPPPDQNSNTISIVGSPKSAAAAKESLLEKRAELEAVKADKEAKSFEVELKVDRDFHPKIIGKRGAKITEIRKTYDVIIQLPKKDDPNEDIITITGYEDKALAARDAIMSIVNELSERVKIDVEIDNRVHSRIIGSRGKNVRSIMNDFGVEIRFPRADEPNPNLVTISGNDIDKIYDARDFLLNREEEYIQDVTDNEYMQQFVRDSNTGKEAGKKEKQSNGFVVKGAPWEHPPDTESKEEFPSFGNGLGSNESSMSRPLSSVWGPRKHF</sequence>
<keyword evidence="9" id="KW-1185">Reference proteome</keyword>
<feature type="domain" description="K Homology" evidence="7">
    <location>
        <begin position="550"/>
        <end position="623"/>
    </location>
</feature>
<dbReference type="CDD" id="cd22416">
    <property type="entry name" value="KH-I_Vigilin_rpt13"/>
    <property type="match status" value="1"/>
</dbReference>
<feature type="domain" description="K Homology" evidence="7">
    <location>
        <begin position="334"/>
        <end position="400"/>
    </location>
</feature>
<dbReference type="CDD" id="cd22408">
    <property type="entry name" value="KH-I_Vigilin_rpt4"/>
    <property type="match status" value="1"/>
</dbReference>
<dbReference type="Pfam" id="PF00013">
    <property type="entry name" value="KH_1"/>
    <property type="match status" value="14"/>
</dbReference>
<dbReference type="CDD" id="cd02394">
    <property type="entry name" value="KH-I_Vigilin_rpt6"/>
    <property type="match status" value="1"/>
</dbReference>
<feature type="domain" description="K Homology" evidence="7">
    <location>
        <begin position="1082"/>
        <end position="1152"/>
    </location>
</feature>
<dbReference type="SMART" id="SM00322">
    <property type="entry name" value="KH"/>
    <property type="match status" value="15"/>
</dbReference>
<dbReference type="CDD" id="cd22410">
    <property type="entry name" value="KH-I_Vigilin_rpt7"/>
    <property type="match status" value="1"/>
</dbReference>
<name>A0A8J2PS35_9HEXA</name>
<feature type="domain" description="K Homology" evidence="7">
    <location>
        <begin position="120"/>
        <end position="188"/>
    </location>
</feature>
<feature type="region of interest" description="Disordered" evidence="6">
    <location>
        <begin position="1171"/>
        <end position="1234"/>
    </location>
</feature>
<feature type="domain" description="K Homology" evidence="7">
    <location>
        <begin position="192"/>
        <end position="261"/>
    </location>
</feature>
<feature type="compositionally biased region" description="Basic and acidic residues" evidence="6">
    <location>
        <begin position="1172"/>
        <end position="1183"/>
    </location>
</feature>
<feature type="domain" description="K Homology" evidence="7">
    <location>
        <begin position="627"/>
        <end position="696"/>
    </location>
</feature>
<dbReference type="CDD" id="cd22405">
    <property type="entry name" value="KH-I_Vigilin_rpt1"/>
    <property type="match status" value="1"/>
</dbReference>
<dbReference type="CDD" id="cd22413">
    <property type="entry name" value="KH-I_Vigilin_rpt10"/>
    <property type="match status" value="1"/>
</dbReference>
<gene>
    <name evidence="8" type="ORF">AFUS01_LOCUS35584</name>
</gene>
<evidence type="ECO:0000313" key="8">
    <source>
        <dbReference type="EMBL" id="CAG7825476.1"/>
    </source>
</evidence>
<dbReference type="InterPro" id="IPR057778">
    <property type="entry name" value="KH_Vigilin_N"/>
</dbReference>
<evidence type="ECO:0000256" key="3">
    <source>
        <dbReference type="ARBA" id="ARBA00022737"/>
    </source>
</evidence>
<keyword evidence="3" id="KW-0677">Repeat</keyword>
<comment type="caution">
    <text evidence="8">The sequence shown here is derived from an EMBL/GenBank/DDBJ whole genome shotgun (WGS) entry which is preliminary data.</text>
</comment>
<dbReference type="CDD" id="cd22407">
    <property type="entry name" value="KH-I_Vigilin_rpt3"/>
    <property type="match status" value="1"/>
</dbReference>
<dbReference type="InterPro" id="IPR004088">
    <property type="entry name" value="KH_dom_type_1"/>
</dbReference>
<dbReference type="OrthoDB" id="10027144at2759"/>
<dbReference type="EMBL" id="CAJVCH010536445">
    <property type="protein sequence ID" value="CAG7825476.1"/>
    <property type="molecule type" value="Genomic_DNA"/>
</dbReference>
<keyword evidence="2" id="KW-0963">Cytoplasm</keyword>
<feature type="domain" description="K Homology" evidence="7">
    <location>
        <begin position="43"/>
        <end position="119"/>
    </location>
</feature>
<evidence type="ECO:0000256" key="2">
    <source>
        <dbReference type="ARBA" id="ARBA00022490"/>
    </source>
</evidence>
<proteinExistence type="predicted"/>
<dbReference type="CDD" id="cd22414">
    <property type="entry name" value="KH-I_Vigilin_rpt11"/>
    <property type="match status" value="1"/>
</dbReference>
<organism evidence="8 9">
    <name type="scientific">Allacma fusca</name>
    <dbReference type="NCBI Taxonomy" id="39272"/>
    <lineage>
        <taxon>Eukaryota</taxon>
        <taxon>Metazoa</taxon>
        <taxon>Ecdysozoa</taxon>
        <taxon>Arthropoda</taxon>
        <taxon>Hexapoda</taxon>
        <taxon>Collembola</taxon>
        <taxon>Symphypleona</taxon>
        <taxon>Sminthuridae</taxon>
        <taxon>Allacma</taxon>
    </lineage>
</organism>
<dbReference type="CDD" id="cd22418">
    <property type="entry name" value="KH-I_Vigilin_rpt15"/>
    <property type="match status" value="1"/>
</dbReference>
<feature type="domain" description="K Homology" evidence="7">
    <location>
        <begin position="845"/>
        <end position="930"/>
    </location>
</feature>
<evidence type="ECO:0000259" key="7">
    <source>
        <dbReference type="SMART" id="SM00322"/>
    </source>
</evidence>
<accession>A0A8J2PS35</accession>